<dbReference type="AlphaFoldDB" id="A0AA36Y5M9"/>
<keyword evidence="1" id="KW-1133">Transmembrane helix</keyword>
<name>A0AA36Y5M9_9FIRM</name>
<evidence type="ECO:0000313" key="3">
    <source>
        <dbReference type="Proteomes" id="UP000018466"/>
    </source>
</evidence>
<keyword evidence="3" id="KW-1185">Reference proteome</keyword>
<comment type="caution">
    <text evidence="2">The sequence shown here is derived from an EMBL/GenBank/DDBJ whole genome shotgun (WGS) entry which is preliminary data.</text>
</comment>
<dbReference type="Proteomes" id="UP000018466">
    <property type="component" value="Unassembled WGS sequence"/>
</dbReference>
<evidence type="ECO:0000313" key="2">
    <source>
        <dbReference type="EMBL" id="EHO17356.1"/>
    </source>
</evidence>
<proteinExistence type="predicted"/>
<dbReference type="RefSeq" id="WP_009532788.1">
    <property type="nucleotide sequence ID" value="NZ_JH590862.1"/>
</dbReference>
<gene>
    <name evidence="2" type="ORF">HMPREF9623_00955</name>
</gene>
<feature type="transmembrane region" description="Helical" evidence="1">
    <location>
        <begin position="12"/>
        <end position="32"/>
    </location>
</feature>
<dbReference type="EMBL" id="AGEL01000006">
    <property type="protein sequence ID" value="EHO17356.1"/>
    <property type="molecule type" value="Genomic_DNA"/>
</dbReference>
<evidence type="ECO:0000256" key="1">
    <source>
        <dbReference type="SAM" id="Phobius"/>
    </source>
</evidence>
<protein>
    <submittedName>
        <fullName evidence="2">Uncharacterized protein</fullName>
    </submittedName>
</protein>
<accession>A0AA36Y5M9</accession>
<dbReference type="GeneID" id="86940718"/>
<sequence>MSPASQKKLCFVAFYLYVASILTALLLSYAPIDPLLCIGLKVLLLFLALFFYALHAKNNENHVYLDPKALRAAGGPRYLLYFLVARLLPAYYIFRLVLILFTMDVETTYD</sequence>
<reference evidence="2 3" key="1">
    <citation type="submission" date="2011-10" db="EMBL/GenBank/DDBJ databases">
        <title>The Genome Sequence of Lachnospiraceae bacterium ACC2.</title>
        <authorList>
            <consortium name="The Broad Institute Genome Sequencing Platform"/>
            <person name="Earl A."/>
            <person name="Ward D."/>
            <person name="Feldgarden M."/>
            <person name="Gevers D."/>
            <person name="Sizova M."/>
            <person name="Hazen A."/>
            <person name="Epstein S."/>
            <person name="Young S.K."/>
            <person name="Zeng Q."/>
            <person name="Gargeya S."/>
            <person name="Fitzgerald M."/>
            <person name="Haas B."/>
            <person name="Abouelleil A."/>
            <person name="Alvarado L."/>
            <person name="Arachchi H.M."/>
            <person name="Berlin A."/>
            <person name="Brown A."/>
            <person name="Chapman S.B."/>
            <person name="Chen Z."/>
            <person name="Dunbar C."/>
            <person name="Freedman E."/>
            <person name="Gearin G."/>
            <person name="Goldberg J."/>
            <person name="Griggs A."/>
            <person name="Gujja S."/>
            <person name="Heiman D."/>
            <person name="Howarth C."/>
            <person name="Larson L."/>
            <person name="Lui A."/>
            <person name="MacDonald P.J.P."/>
            <person name="Montmayeur A."/>
            <person name="Murphy C."/>
            <person name="Neiman D."/>
            <person name="Pearson M."/>
            <person name="Priest M."/>
            <person name="Roberts A."/>
            <person name="Saif S."/>
            <person name="Shea T."/>
            <person name="Shenoy N."/>
            <person name="Sisk P."/>
            <person name="Stolte C."/>
            <person name="Sykes S."/>
            <person name="Wortman J."/>
            <person name="Nusbaum C."/>
            <person name="Birren B."/>
        </authorList>
    </citation>
    <scope>NUCLEOTIDE SEQUENCE [LARGE SCALE GENOMIC DNA]</scope>
    <source>
        <strain evidence="2 3">ACC2</strain>
    </source>
</reference>
<feature type="transmembrane region" description="Helical" evidence="1">
    <location>
        <begin position="38"/>
        <end position="57"/>
    </location>
</feature>
<keyword evidence="1" id="KW-0812">Transmembrane</keyword>
<feature type="transmembrane region" description="Helical" evidence="1">
    <location>
        <begin position="78"/>
        <end position="101"/>
    </location>
</feature>
<keyword evidence="1" id="KW-0472">Membrane</keyword>
<organism evidence="2 3">
    <name type="scientific">Stomatobaculum longum</name>
    <dbReference type="NCBI Taxonomy" id="796942"/>
    <lineage>
        <taxon>Bacteria</taxon>
        <taxon>Bacillati</taxon>
        <taxon>Bacillota</taxon>
        <taxon>Clostridia</taxon>
        <taxon>Lachnospirales</taxon>
        <taxon>Lachnospiraceae</taxon>
        <taxon>Stomatobaculum</taxon>
    </lineage>
</organism>